<dbReference type="InterPro" id="IPR051968">
    <property type="entry name" value="ZnFinger_Homeobox_TR"/>
</dbReference>
<dbReference type="SUPFAM" id="SSF57667">
    <property type="entry name" value="beta-beta-alpha zinc fingers"/>
    <property type="match status" value="1"/>
</dbReference>
<keyword evidence="5" id="KW-0862">Zinc</keyword>
<feature type="domain" description="C2H2-type" evidence="14">
    <location>
        <begin position="1310"/>
        <end position="1338"/>
    </location>
</feature>
<dbReference type="CDD" id="cd00086">
    <property type="entry name" value="homeodomain"/>
    <property type="match status" value="3"/>
</dbReference>
<proteinExistence type="predicted"/>
<feature type="compositionally biased region" description="Low complexity" evidence="12">
    <location>
        <begin position="956"/>
        <end position="972"/>
    </location>
</feature>
<comment type="caution">
    <text evidence="15">The sequence shown here is derived from an EMBL/GenBank/DDBJ whole genome shotgun (WGS) entry which is preliminary data.</text>
</comment>
<protein>
    <submittedName>
        <fullName evidence="15">Uncharacterized protein</fullName>
    </submittedName>
</protein>
<keyword evidence="2" id="KW-0479">Metal-binding</keyword>
<comment type="subcellular location">
    <subcellularLocation>
        <location evidence="1 10 11">Nucleus</location>
    </subcellularLocation>
</comment>
<feature type="domain" description="C2H2-type" evidence="14">
    <location>
        <begin position="978"/>
        <end position="1006"/>
    </location>
</feature>
<dbReference type="EMBL" id="BTRK01000005">
    <property type="protein sequence ID" value="GMR53212.1"/>
    <property type="molecule type" value="Genomic_DNA"/>
</dbReference>
<feature type="DNA-binding region" description="Homeobox" evidence="10">
    <location>
        <begin position="597"/>
        <end position="656"/>
    </location>
</feature>
<evidence type="ECO:0000259" key="14">
    <source>
        <dbReference type="PROSITE" id="PS50157"/>
    </source>
</evidence>
<feature type="region of interest" description="Disordered" evidence="12">
    <location>
        <begin position="1059"/>
        <end position="1082"/>
    </location>
</feature>
<keyword evidence="16" id="KW-1185">Reference proteome</keyword>
<evidence type="ECO:0000256" key="5">
    <source>
        <dbReference type="ARBA" id="ARBA00022833"/>
    </source>
</evidence>
<feature type="domain" description="Homeobox" evidence="13">
    <location>
        <begin position="776"/>
        <end position="836"/>
    </location>
</feature>
<feature type="domain" description="C2H2-type" evidence="14">
    <location>
        <begin position="180"/>
        <end position="207"/>
    </location>
</feature>
<feature type="compositionally biased region" description="Acidic residues" evidence="12">
    <location>
        <begin position="498"/>
        <end position="510"/>
    </location>
</feature>
<feature type="domain" description="Homeobox" evidence="13">
    <location>
        <begin position="595"/>
        <end position="655"/>
    </location>
</feature>
<feature type="compositionally biased region" description="Low complexity" evidence="12">
    <location>
        <begin position="709"/>
        <end position="720"/>
    </location>
</feature>
<feature type="domain" description="C2H2-type" evidence="14">
    <location>
        <begin position="27"/>
        <end position="56"/>
    </location>
</feature>
<dbReference type="PROSITE" id="PS00028">
    <property type="entry name" value="ZINC_FINGER_C2H2_1"/>
    <property type="match status" value="5"/>
</dbReference>
<dbReference type="InterPro" id="IPR036236">
    <property type="entry name" value="Znf_C2H2_sf"/>
</dbReference>
<name>A0AAN5D050_9BILA</name>
<dbReference type="PANTHER" id="PTHR45891">
    <property type="entry name" value="ZINC FINGER HOMEOBOX PROTEIN"/>
    <property type="match status" value="1"/>
</dbReference>
<dbReference type="GO" id="GO:0005634">
    <property type="term" value="C:nucleus"/>
    <property type="evidence" value="ECO:0007669"/>
    <property type="project" value="UniProtKB-SubCell"/>
</dbReference>
<dbReference type="SMART" id="SM00355">
    <property type="entry name" value="ZnF_C2H2"/>
    <property type="match status" value="14"/>
</dbReference>
<feature type="region of interest" description="Disordered" evidence="12">
    <location>
        <begin position="496"/>
        <end position="538"/>
    </location>
</feature>
<dbReference type="InterPro" id="IPR009057">
    <property type="entry name" value="Homeodomain-like_sf"/>
</dbReference>
<feature type="region of interest" description="Disordered" evidence="12">
    <location>
        <begin position="689"/>
        <end position="720"/>
    </location>
</feature>
<dbReference type="SUPFAM" id="SSF46689">
    <property type="entry name" value="Homeodomain-like"/>
    <property type="match status" value="3"/>
</dbReference>
<dbReference type="PROSITE" id="PS00027">
    <property type="entry name" value="HOMEOBOX_1"/>
    <property type="match status" value="1"/>
</dbReference>
<evidence type="ECO:0000256" key="9">
    <source>
        <dbReference type="PROSITE-ProRule" id="PRU00042"/>
    </source>
</evidence>
<keyword evidence="4 9" id="KW-0863">Zinc-finger</keyword>
<dbReference type="FunFam" id="1.10.10.60:FF:000527">
    <property type="entry name" value="Zinc Finger and Homeobox"/>
    <property type="match status" value="1"/>
</dbReference>
<evidence type="ECO:0000256" key="3">
    <source>
        <dbReference type="ARBA" id="ARBA00022737"/>
    </source>
</evidence>
<evidence type="ECO:0000256" key="8">
    <source>
        <dbReference type="ARBA" id="ARBA00023242"/>
    </source>
</evidence>
<evidence type="ECO:0000259" key="13">
    <source>
        <dbReference type="PROSITE" id="PS50071"/>
    </source>
</evidence>
<dbReference type="Gene3D" id="1.10.10.60">
    <property type="entry name" value="Homeodomain-like"/>
    <property type="match status" value="3"/>
</dbReference>
<dbReference type="GO" id="GO:0000981">
    <property type="term" value="F:DNA-binding transcription factor activity, RNA polymerase II-specific"/>
    <property type="evidence" value="ECO:0007669"/>
    <property type="project" value="InterPro"/>
</dbReference>
<feature type="domain" description="Homeobox" evidence="13">
    <location>
        <begin position="1077"/>
        <end position="1137"/>
    </location>
</feature>
<keyword evidence="6 10" id="KW-0238">DNA-binding</keyword>
<feature type="DNA-binding region" description="Homeobox" evidence="10">
    <location>
        <begin position="778"/>
        <end position="837"/>
    </location>
</feature>
<dbReference type="GO" id="GO:0008270">
    <property type="term" value="F:zinc ion binding"/>
    <property type="evidence" value="ECO:0007669"/>
    <property type="project" value="UniProtKB-KW"/>
</dbReference>
<sequence>QVNHLREGSSPSSALARFGAAKAVVQVLCTKCNELLSTVESLRDHSSSLSHRGAIPLPLWICSLCTNYDTRSLPEAKAHLATHDPCTWNLAAQDALSMTSSRESSLVCPSCSFTTQVESSLEEHVHSHGEEDTTCPLCDEKTKRREIKDHLIEIHSTAECAVPRLLATPIPSFNHSDLPYACSRCPRRFRSETGLEAHCLAHCFIRSFTCAHCPFSSSSNEDTVAHVEAAHPTVLKCTLCTVNFTTKAAFEAHSSSHSHLEKAKIHLETSGAADLSLQLDPHLICPSFRCNLCVCAFSASTGLDAHLLTHSHQQRLTSVAELISSGEVDGEKRVIEIPGGFPQKKIRELAREEEETSGMAAPQMAMAQHMLNMAQMLQLMQQQQQAGSSNGEVKEEIVDGEEEDDERVPRDEKSLFAMLERLGDPAVMAQARDLQEGGGLRGLTERQWMRACRSGCTLCPHSAPTITSLKCHWESSHEGAFPSSSSRSFVHRLKEAVEGEGEEKEGEESKDESAAESADETVGPPSKRAKIEESKSSSSLSSAADFSHLALLNMLSASGGMPFPFPPPFMQNELMANLMRMPNTAQLAALQNAQNNQKRARTRITDDQLKILRQYFDINNSPTEEAIREMSIKAALPEKVIKHWFRNTLFKERQRDKDSPYNFSIPPSVGIDLDTYEKTGEAKVVALTPESFASPKEEKKVKEEEKESTSSSNQGVSSPALNLNSMLSSALAGDGRSPFPFNLPDGANIASLLSGSLPGLSQSVVPPPTPSTSSATGRRANRTRFTDHQLRTLQQFFDKQAYPKDDDLEMLSKKLQLSPRVIVVWFQNARQKARKIYENQPNVEGVDRFVRTPGCNFQCKRCSLVFQRYYELIDHQQKKCYKDDSRAAADDNKNMEAALPNEERQQAALTTPPIETTVTPGATVSIQGVGVPVDLAKLLGKSSTEALLKMCEEQTRSQSSTSSTTSQSPSSSNGIFHKRCPLCAILFRSGSSLLDHLHSKHPDHPPIDLDLLPEADDVQKALDPLRREMPLDLSHGERGETLSISPFLNTSDGDEMLEGLEESISPPNSLHPRSPSSNGKRYRTHLTPLQVYVMKCVFSDYKTPSMSECETLGREVGLHKRVVQVWFQNARAKERKTRGNGEPESSRPLPSSCSICGVEYCVGLTLQEHVFSPSHISRLKSAPKEEMMERCENGEESARVRSSLVQEGGRQKSVQPLATSSKTFPLNLLMGLQGISASSLPLLMDPAVIGTPISLLQIPDSVKDQIARDLSAGSSSTTFTQDGLTVDSLRAELTPEENTCLDANDVQVGWACPGCSNVFQRESMLLSHQKSVCSGTSGVFGLVQTHYRCTLCNCDCGSQRDFHAHLITSEHLKKRKE</sequence>
<evidence type="ECO:0000256" key="11">
    <source>
        <dbReference type="RuleBase" id="RU000682"/>
    </source>
</evidence>
<dbReference type="FunFam" id="1.10.10.60:FF:000080">
    <property type="entry name" value="Zinc finger homeobox protein 2"/>
    <property type="match status" value="1"/>
</dbReference>
<organism evidence="15 16">
    <name type="scientific">Pristionchus mayeri</name>
    <dbReference type="NCBI Taxonomy" id="1317129"/>
    <lineage>
        <taxon>Eukaryota</taxon>
        <taxon>Metazoa</taxon>
        <taxon>Ecdysozoa</taxon>
        <taxon>Nematoda</taxon>
        <taxon>Chromadorea</taxon>
        <taxon>Rhabditida</taxon>
        <taxon>Rhabditina</taxon>
        <taxon>Diplogasteromorpha</taxon>
        <taxon>Diplogasteroidea</taxon>
        <taxon>Neodiplogasteridae</taxon>
        <taxon>Pristionchus</taxon>
    </lineage>
</organism>
<keyword evidence="3" id="KW-0677">Repeat</keyword>
<dbReference type="InterPro" id="IPR001356">
    <property type="entry name" value="HD"/>
</dbReference>
<evidence type="ECO:0000313" key="16">
    <source>
        <dbReference type="Proteomes" id="UP001328107"/>
    </source>
</evidence>
<gene>
    <name evidence="15" type="ORF">PMAYCL1PPCAC_23407</name>
</gene>
<accession>A0AAN5D050</accession>
<dbReference type="SMART" id="SM00389">
    <property type="entry name" value="HOX"/>
    <property type="match status" value="3"/>
</dbReference>
<evidence type="ECO:0000256" key="4">
    <source>
        <dbReference type="ARBA" id="ARBA00022771"/>
    </source>
</evidence>
<evidence type="ECO:0000256" key="12">
    <source>
        <dbReference type="SAM" id="MobiDB-lite"/>
    </source>
</evidence>
<dbReference type="Gene3D" id="3.30.160.60">
    <property type="entry name" value="Classic Zinc Finger"/>
    <property type="match status" value="3"/>
</dbReference>
<feature type="region of interest" description="Disordered" evidence="12">
    <location>
        <begin position="760"/>
        <end position="784"/>
    </location>
</feature>
<dbReference type="InterPro" id="IPR017970">
    <property type="entry name" value="Homeobox_CS"/>
</dbReference>
<feature type="DNA-binding region" description="Homeobox" evidence="10">
    <location>
        <begin position="1079"/>
        <end position="1138"/>
    </location>
</feature>
<feature type="region of interest" description="Disordered" evidence="12">
    <location>
        <begin position="951"/>
        <end position="974"/>
    </location>
</feature>
<feature type="compositionally biased region" description="Basic and acidic residues" evidence="12">
    <location>
        <begin position="695"/>
        <end position="708"/>
    </location>
</feature>
<dbReference type="InterPro" id="IPR013087">
    <property type="entry name" value="Znf_C2H2_type"/>
</dbReference>
<dbReference type="FunFam" id="1.10.10.60:FF:000064">
    <property type="entry name" value="Zinc finger homeobox protein 4"/>
    <property type="match status" value="1"/>
</dbReference>
<keyword evidence="7 10" id="KW-0371">Homeobox</keyword>
<dbReference type="PANTHER" id="PTHR45891:SF3">
    <property type="entry name" value="ZINC FINGER PROTEIN 2"/>
    <property type="match status" value="1"/>
</dbReference>
<dbReference type="PROSITE" id="PS50071">
    <property type="entry name" value="HOMEOBOX_2"/>
    <property type="match status" value="3"/>
</dbReference>
<evidence type="ECO:0000256" key="7">
    <source>
        <dbReference type="ARBA" id="ARBA00023155"/>
    </source>
</evidence>
<dbReference type="Pfam" id="PF00046">
    <property type="entry name" value="Homeodomain"/>
    <property type="match status" value="3"/>
</dbReference>
<feature type="non-terminal residue" evidence="15">
    <location>
        <position position="1"/>
    </location>
</feature>
<dbReference type="GO" id="GO:0000978">
    <property type="term" value="F:RNA polymerase II cis-regulatory region sequence-specific DNA binding"/>
    <property type="evidence" value="ECO:0007669"/>
    <property type="project" value="TreeGrafter"/>
</dbReference>
<dbReference type="PROSITE" id="PS50157">
    <property type="entry name" value="ZINC_FINGER_C2H2_2"/>
    <property type="match status" value="5"/>
</dbReference>
<feature type="domain" description="C2H2-type" evidence="14">
    <location>
        <begin position="288"/>
        <end position="315"/>
    </location>
</feature>
<reference evidence="16" key="1">
    <citation type="submission" date="2022-10" db="EMBL/GenBank/DDBJ databases">
        <title>Genome assembly of Pristionchus species.</title>
        <authorList>
            <person name="Yoshida K."/>
            <person name="Sommer R.J."/>
        </authorList>
    </citation>
    <scope>NUCLEOTIDE SEQUENCE [LARGE SCALE GENOMIC DNA]</scope>
    <source>
        <strain evidence="16">RS5460</strain>
    </source>
</reference>
<evidence type="ECO:0000256" key="2">
    <source>
        <dbReference type="ARBA" id="ARBA00022723"/>
    </source>
</evidence>
<evidence type="ECO:0000313" key="15">
    <source>
        <dbReference type="EMBL" id="GMR53212.1"/>
    </source>
</evidence>
<evidence type="ECO:0000256" key="6">
    <source>
        <dbReference type="ARBA" id="ARBA00023125"/>
    </source>
</evidence>
<evidence type="ECO:0000256" key="1">
    <source>
        <dbReference type="ARBA" id="ARBA00004123"/>
    </source>
</evidence>
<keyword evidence="8 10" id="KW-0539">Nucleus</keyword>
<dbReference type="Proteomes" id="UP001328107">
    <property type="component" value="Unassembled WGS sequence"/>
</dbReference>
<evidence type="ECO:0000256" key="10">
    <source>
        <dbReference type="PROSITE-ProRule" id="PRU00108"/>
    </source>
</evidence>